<evidence type="ECO:0000313" key="2">
    <source>
        <dbReference type="Proteomes" id="UP000026961"/>
    </source>
</evidence>
<organism evidence="1">
    <name type="scientific">Oryza glumipatula</name>
    <dbReference type="NCBI Taxonomy" id="40148"/>
    <lineage>
        <taxon>Eukaryota</taxon>
        <taxon>Viridiplantae</taxon>
        <taxon>Streptophyta</taxon>
        <taxon>Embryophyta</taxon>
        <taxon>Tracheophyta</taxon>
        <taxon>Spermatophyta</taxon>
        <taxon>Magnoliopsida</taxon>
        <taxon>Liliopsida</taxon>
        <taxon>Poales</taxon>
        <taxon>Poaceae</taxon>
        <taxon>BOP clade</taxon>
        <taxon>Oryzoideae</taxon>
        <taxon>Oryzeae</taxon>
        <taxon>Oryzinae</taxon>
        <taxon>Oryza</taxon>
    </lineage>
</organism>
<keyword evidence="2" id="KW-1185">Reference proteome</keyword>
<proteinExistence type="predicted"/>
<dbReference type="EnsemblPlants" id="OGLUM08G13530.1">
    <property type="protein sequence ID" value="OGLUM08G13530.1"/>
    <property type="gene ID" value="OGLUM08G13530"/>
</dbReference>
<name>A0A0E0AUP5_9ORYZ</name>
<sequence>MKRKLHFKRYVANSMQGNFSPLFKGLMEHVVSFGQKLWSDIPDLQHDEEDELYWKEWCSSPTLTAITAGSCHLMPIEGYGKDAIIFAHNHEQSTVVLFAQFMLTDLDLSLRYVRIH</sequence>
<protein>
    <submittedName>
        <fullName evidence="1">Uncharacterized protein</fullName>
    </submittedName>
</protein>
<evidence type="ECO:0000313" key="1">
    <source>
        <dbReference type="EnsemblPlants" id="OGLUM08G13530.1"/>
    </source>
</evidence>
<dbReference type="Gramene" id="OGLUM08G13530.1">
    <property type="protein sequence ID" value="OGLUM08G13530.1"/>
    <property type="gene ID" value="OGLUM08G13530"/>
</dbReference>
<reference evidence="1" key="2">
    <citation type="submission" date="2018-05" db="EMBL/GenBank/DDBJ databases">
        <title>OgluRS3 (Oryza glumaepatula Reference Sequence Version 3).</title>
        <authorList>
            <person name="Zhang J."/>
            <person name="Kudrna D."/>
            <person name="Lee S."/>
            <person name="Talag J."/>
            <person name="Welchert J."/>
            <person name="Wing R.A."/>
        </authorList>
    </citation>
    <scope>NUCLEOTIDE SEQUENCE [LARGE SCALE GENOMIC DNA]</scope>
</reference>
<accession>A0A0E0AUP5</accession>
<dbReference type="AlphaFoldDB" id="A0A0E0AUP5"/>
<reference evidence="1" key="1">
    <citation type="submission" date="2015-04" db="UniProtKB">
        <authorList>
            <consortium name="EnsemblPlants"/>
        </authorList>
    </citation>
    <scope>IDENTIFICATION</scope>
</reference>
<dbReference type="Proteomes" id="UP000026961">
    <property type="component" value="Chromosome 8"/>
</dbReference>
<dbReference type="HOGENOM" id="CLU_169239_0_0_1"/>